<dbReference type="RefSeq" id="WP_091947029.1">
    <property type="nucleotide sequence ID" value="NZ_FOSV01000010.1"/>
</dbReference>
<comment type="subcellular location">
    <subcellularLocation>
        <location evidence="1">Periplasm</location>
    </subcellularLocation>
</comment>
<protein>
    <submittedName>
        <fullName evidence="9">SGNH hydrolase-like domain-containing protein, acetyltransferase AlgX</fullName>
    </submittedName>
</protein>
<dbReference type="UniPathway" id="UPA00286"/>
<dbReference type="GO" id="GO:0042597">
    <property type="term" value="C:periplasmic space"/>
    <property type="evidence" value="ECO:0007669"/>
    <property type="project" value="UniProtKB-SubCell"/>
</dbReference>
<evidence type="ECO:0000259" key="8">
    <source>
        <dbReference type="Pfam" id="PF16822"/>
    </source>
</evidence>
<evidence type="ECO:0000256" key="6">
    <source>
        <dbReference type="ARBA" id="ARBA00022841"/>
    </source>
</evidence>
<evidence type="ECO:0000256" key="4">
    <source>
        <dbReference type="ARBA" id="ARBA00022729"/>
    </source>
</evidence>
<feature type="region of interest" description="Disordered" evidence="7">
    <location>
        <begin position="1"/>
        <end position="22"/>
    </location>
</feature>
<evidence type="ECO:0000313" key="9">
    <source>
        <dbReference type="EMBL" id="SFL19856.1"/>
    </source>
</evidence>
<feature type="domain" description="AlgX/AlgJ SGNH hydrolase-like" evidence="8">
    <location>
        <begin position="23"/>
        <end position="190"/>
    </location>
</feature>
<evidence type="ECO:0000256" key="7">
    <source>
        <dbReference type="SAM" id="MobiDB-lite"/>
    </source>
</evidence>
<keyword evidence="3 9" id="KW-0808">Transferase</keyword>
<gene>
    <name evidence="9" type="ORF">SAMN04488125_110157</name>
</gene>
<dbReference type="GO" id="GO:0042121">
    <property type="term" value="P:alginic acid biosynthetic process"/>
    <property type="evidence" value="ECO:0007669"/>
    <property type="project" value="UniProtKB-UniPathway"/>
</dbReference>
<proteinExistence type="predicted"/>
<evidence type="ECO:0000313" key="10">
    <source>
        <dbReference type="Proteomes" id="UP000198804"/>
    </source>
</evidence>
<dbReference type="Proteomes" id="UP000198804">
    <property type="component" value="Unassembled WGS sequence"/>
</dbReference>
<organism evidence="9 10">
    <name type="scientific">Methylorubrum salsuginis</name>
    <dbReference type="NCBI Taxonomy" id="414703"/>
    <lineage>
        <taxon>Bacteria</taxon>
        <taxon>Pseudomonadati</taxon>
        <taxon>Pseudomonadota</taxon>
        <taxon>Alphaproteobacteria</taxon>
        <taxon>Hyphomicrobiales</taxon>
        <taxon>Methylobacteriaceae</taxon>
        <taxon>Methylorubrum</taxon>
    </lineage>
</organism>
<dbReference type="AlphaFoldDB" id="A0A1I4FST5"/>
<evidence type="ECO:0000256" key="3">
    <source>
        <dbReference type="ARBA" id="ARBA00022679"/>
    </source>
</evidence>
<keyword evidence="9" id="KW-0378">Hydrolase</keyword>
<evidence type="ECO:0000256" key="1">
    <source>
        <dbReference type="ARBA" id="ARBA00004418"/>
    </source>
</evidence>
<sequence>MTRGLPASRTGPTHPVADPSADVHEGRDGWLFLTWGTNSVLAQYGRPGLPRRLFWRWRRIIADRVRACARLGATYVHVVAPEKLTVYGDRAPDLSVERARAPVRRLARWLTASRGARAFVDLDAAFRAVRDGPPLYLRTDSHWTLLGSEVAYRAILSRMGVAPRDDVEARRTGGAVPFSGDLGRKFEPNRFELAPVTTFATGARRVFANDLLTELEAQGRGIEAHLGAHAVFRNDDPKADPRRLVIFGDSFCQHTSYSPVATLTALMADTFAEVHFLWSTSIDWPYLERVRPDFVLGEIAERFMIDPPPRGFRIERLAELARARKTLTDGSRPPPDAPASAPGAAGAGPR</sequence>
<dbReference type="InterPro" id="IPR031811">
    <property type="entry name" value="ALGX/ALGJ_SGNH-like"/>
</dbReference>
<name>A0A1I4FST5_9HYPH</name>
<dbReference type="STRING" id="414703.SAMN04488125_110157"/>
<dbReference type="OrthoDB" id="5243588at2"/>
<reference evidence="10" key="1">
    <citation type="submission" date="2016-10" db="EMBL/GenBank/DDBJ databases">
        <authorList>
            <person name="Varghese N."/>
            <person name="Submissions S."/>
        </authorList>
    </citation>
    <scope>NUCLEOTIDE SEQUENCE [LARGE SCALE GENOMIC DNA]</scope>
    <source>
        <strain evidence="10">CGMCC 1.6474</strain>
    </source>
</reference>
<keyword evidence="4" id="KW-0732">Signal</keyword>
<evidence type="ECO:0000256" key="2">
    <source>
        <dbReference type="ARBA" id="ARBA00005182"/>
    </source>
</evidence>
<keyword evidence="10" id="KW-1185">Reference proteome</keyword>
<keyword evidence="5" id="KW-0574">Periplasm</keyword>
<dbReference type="GO" id="GO:0016787">
    <property type="term" value="F:hydrolase activity"/>
    <property type="evidence" value="ECO:0007669"/>
    <property type="project" value="UniProtKB-KW"/>
</dbReference>
<accession>A0A1I4FST5</accession>
<evidence type="ECO:0000256" key="5">
    <source>
        <dbReference type="ARBA" id="ARBA00022764"/>
    </source>
</evidence>
<dbReference type="GO" id="GO:0016740">
    <property type="term" value="F:transferase activity"/>
    <property type="evidence" value="ECO:0007669"/>
    <property type="project" value="UniProtKB-KW"/>
</dbReference>
<dbReference type="EMBL" id="FOSV01000010">
    <property type="protein sequence ID" value="SFL19856.1"/>
    <property type="molecule type" value="Genomic_DNA"/>
</dbReference>
<comment type="pathway">
    <text evidence="2">Glycan biosynthesis; alginate biosynthesis.</text>
</comment>
<keyword evidence="6" id="KW-0016">Alginate biosynthesis</keyword>
<feature type="region of interest" description="Disordered" evidence="7">
    <location>
        <begin position="324"/>
        <end position="350"/>
    </location>
</feature>
<dbReference type="Pfam" id="PF16822">
    <property type="entry name" value="ALGX"/>
    <property type="match status" value="1"/>
</dbReference>